<reference evidence="4" key="1">
    <citation type="journal article" date="2014" name="Int. J. Syst. Evol. Microbiol.">
        <title>Complete genome sequence of Corynebacterium casei LMG S-19264T (=DSM 44701T), isolated from a smear-ripened cheese.</title>
        <authorList>
            <consortium name="US DOE Joint Genome Institute (JGI-PGF)"/>
            <person name="Walter F."/>
            <person name="Albersmeier A."/>
            <person name="Kalinowski J."/>
            <person name="Ruckert C."/>
        </authorList>
    </citation>
    <scope>NUCLEOTIDE SEQUENCE</scope>
    <source>
        <strain evidence="4">CGMCC 1.14988</strain>
    </source>
</reference>
<dbReference type="Proteomes" id="UP000650511">
    <property type="component" value="Unassembled WGS sequence"/>
</dbReference>
<sequence length="205" mass="21991">MLERFGCVHQVYNNAGVTGAAASVLESDWDVYDRVFAVNLDGVVNVTKAFLPSLVASGDGHVVNVSSLNGLVAQAELSAYCASKFAVRGFSEALRAELRLARAPVEVSVVHPGGVRTNIATAALEEAQALGLELTARHHARARGYNERLLTMQPDEAADLILRGVEAKRARILVGRDAQVADVLGRLLPGRAPLLLTRLVERAFR</sequence>
<dbReference type="PRINTS" id="PR00081">
    <property type="entry name" value="GDHRDH"/>
</dbReference>
<dbReference type="SUPFAM" id="SSF51735">
    <property type="entry name" value="NAD(P)-binding Rossmann-fold domains"/>
    <property type="match status" value="1"/>
</dbReference>
<evidence type="ECO:0000313" key="4">
    <source>
        <dbReference type="EMBL" id="GGI08723.1"/>
    </source>
</evidence>
<dbReference type="GO" id="GO:0016020">
    <property type="term" value="C:membrane"/>
    <property type="evidence" value="ECO:0007669"/>
    <property type="project" value="TreeGrafter"/>
</dbReference>
<evidence type="ECO:0000256" key="3">
    <source>
        <dbReference type="RuleBase" id="RU000363"/>
    </source>
</evidence>
<comment type="caution">
    <text evidence="4">The sequence shown here is derived from an EMBL/GenBank/DDBJ whole genome shotgun (WGS) entry which is preliminary data.</text>
</comment>
<dbReference type="Pfam" id="PF00106">
    <property type="entry name" value="adh_short"/>
    <property type="match status" value="1"/>
</dbReference>
<dbReference type="Gene3D" id="3.40.50.720">
    <property type="entry name" value="NAD(P)-binding Rossmann-like Domain"/>
    <property type="match status" value="1"/>
</dbReference>
<gene>
    <name evidence="4" type="ORF">GCM10011354_30520</name>
</gene>
<protein>
    <recommendedName>
        <fullName evidence="6">Short chain dehydrogenase</fullName>
    </recommendedName>
</protein>
<accession>A0A8J3AGT9</accession>
<evidence type="ECO:0000256" key="2">
    <source>
        <dbReference type="ARBA" id="ARBA00023002"/>
    </source>
</evidence>
<reference evidence="4" key="2">
    <citation type="submission" date="2020-09" db="EMBL/GenBank/DDBJ databases">
        <authorList>
            <person name="Sun Q."/>
            <person name="Zhou Y."/>
        </authorList>
    </citation>
    <scope>NUCLEOTIDE SEQUENCE</scope>
    <source>
        <strain evidence="4">CGMCC 1.14988</strain>
    </source>
</reference>
<dbReference type="PANTHER" id="PTHR44196:SF1">
    <property type="entry name" value="DEHYDROGENASE_REDUCTASE SDR FAMILY MEMBER 7B"/>
    <property type="match status" value="1"/>
</dbReference>
<dbReference type="InterPro" id="IPR002347">
    <property type="entry name" value="SDR_fam"/>
</dbReference>
<evidence type="ECO:0000313" key="5">
    <source>
        <dbReference type="Proteomes" id="UP000650511"/>
    </source>
</evidence>
<dbReference type="InterPro" id="IPR036291">
    <property type="entry name" value="NAD(P)-bd_dom_sf"/>
</dbReference>
<evidence type="ECO:0008006" key="6">
    <source>
        <dbReference type="Google" id="ProtNLM"/>
    </source>
</evidence>
<dbReference type="GO" id="GO:0016491">
    <property type="term" value="F:oxidoreductase activity"/>
    <property type="evidence" value="ECO:0007669"/>
    <property type="project" value="UniProtKB-KW"/>
</dbReference>
<dbReference type="EMBL" id="BMHA01000012">
    <property type="protein sequence ID" value="GGI08723.1"/>
    <property type="molecule type" value="Genomic_DNA"/>
</dbReference>
<dbReference type="AlphaFoldDB" id="A0A8J3AGT9"/>
<evidence type="ECO:0000256" key="1">
    <source>
        <dbReference type="ARBA" id="ARBA00006484"/>
    </source>
</evidence>
<name>A0A8J3AGT9_9ACTN</name>
<organism evidence="4 5">
    <name type="scientific">Egicoccus halophilus</name>
    <dbReference type="NCBI Taxonomy" id="1670830"/>
    <lineage>
        <taxon>Bacteria</taxon>
        <taxon>Bacillati</taxon>
        <taxon>Actinomycetota</taxon>
        <taxon>Nitriliruptoria</taxon>
        <taxon>Egicoccales</taxon>
        <taxon>Egicoccaceae</taxon>
        <taxon>Egicoccus</taxon>
    </lineage>
</organism>
<dbReference type="InterPro" id="IPR020904">
    <property type="entry name" value="Sc_DH/Rdtase_CS"/>
</dbReference>
<keyword evidence="2" id="KW-0560">Oxidoreductase</keyword>
<proteinExistence type="inferred from homology"/>
<dbReference type="PROSITE" id="PS00061">
    <property type="entry name" value="ADH_SHORT"/>
    <property type="match status" value="1"/>
</dbReference>
<comment type="similarity">
    <text evidence="1 3">Belongs to the short-chain dehydrogenases/reductases (SDR) family.</text>
</comment>
<dbReference type="PRINTS" id="PR00080">
    <property type="entry name" value="SDRFAMILY"/>
</dbReference>
<keyword evidence="5" id="KW-1185">Reference proteome</keyword>
<dbReference type="PANTHER" id="PTHR44196">
    <property type="entry name" value="DEHYDROGENASE/REDUCTASE SDR FAMILY MEMBER 7B"/>
    <property type="match status" value="1"/>
</dbReference>